<dbReference type="AlphaFoldDB" id="A0A5N6NI89"/>
<evidence type="ECO:0000313" key="3">
    <source>
        <dbReference type="EMBL" id="KAD4888210.1"/>
    </source>
</evidence>
<dbReference type="OrthoDB" id="2010933at2759"/>
<keyword evidence="4" id="KW-1185">Reference proteome</keyword>
<dbReference type="Pfam" id="PF03101">
    <property type="entry name" value="FAR1"/>
    <property type="match status" value="1"/>
</dbReference>
<evidence type="ECO:0000256" key="1">
    <source>
        <dbReference type="SAM" id="MobiDB-lite"/>
    </source>
</evidence>
<dbReference type="Proteomes" id="UP000326396">
    <property type="component" value="Linkage Group LG19"/>
</dbReference>
<dbReference type="PANTHER" id="PTHR47718:SF12">
    <property type="entry name" value="PROTEIN FAR1-RELATED SEQUENCE"/>
    <property type="match status" value="1"/>
</dbReference>
<evidence type="ECO:0000259" key="2">
    <source>
        <dbReference type="Pfam" id="PF03101"/>
    </source>
</evidence>
<gene>
    <name evidence="3" type="ORF">E3N88_20283</name>
</gene>
<feature type="region of interest" description="Disordered" evidence="1">
    <location>
        <begin position="341"/>
        <end position="360"/>
    </location>
</feature>
<dbReference type="EMBL" id="SZYD01000011">
    <property type="protein sequence ID" value="KAD4888210.1"/>
    <property type="molecule type" value="Genomic_DNA"/>
</dbReference>
<comment type="caution">
    <text evidence="3">The sequence shown here is derived from an EMBL/GenBank/DDBJ whole genome shotgun (WGS) entry which is preliminary data.</text>
</comment>
<sequence length="455" mass="51963">MEDTFDISTFDSLVSREDDEAFISSDLQVLPSSGVLDDLCDVFDDCDVYVPLPLSYEEPGQTQDTPMPLNEIMGDVVDVFDGFAPLSICNDVSTVGKGKTAINTSDEEDVQRSYTYLTPNGTKVWCPISDNDARPHVGATYCSWHDVIKCGFSVRVGQTKRNKEDVITHKYLRCNKSGRPQSKRKFHTLAESSLHVRKRSFQVTDCKAHIGVQVTEATSTFCLYKFVECHNHPLVEPYNRDLTKAGRKLSFSTIQFIHHMTLNRIGPTIAHRLQVSMKGGHHNVKGTPTDFKNFSQAIRLFIGNRDSQLFLDRLRDRVQNIPDFYFDFCVVNGIMPPKQLFGSEKRKKRKRDEEMRQSQSGAMYKFMNKAPVDEHVEVHVEVVFEDIEEEQPVEEEKRVQKQMTIIVRYLKFSSNSVMVEESYLGFLNVNDTTGKGLFEVTLEELKSFGLEIDDM</sequence>
<proteinExistence type="predicted"/>
<evidence type="ECO:0000313" key="4">
    <source>
        <dbReference type="Proteomes" id="UP000326396"/>
    </source>
</evidence>
<organism evidence="3 4">
    <name type="scientific">Mikania micrantha</name>
    <name type="common">bitter vine</name>
    <dbReference type="NCBI Taxonomy" id="192012"/>
    <lineage>
        <taxon>Eukaryota</taxon>
        <taxon>Viridiplantae</taxon>
        <taxon>Streptophyta</taxon>
        <taxon>Embryophyta</taxon>
        <taxon>Tracheophyta</taxon>
        <taxon>Spermatophyta</taxon>
        <taxon>Magnoliopsida</taxon>
        <taxon>eudicotyledons</taxon>
        <taxon>Gunneridae</taxon>
        <taxon>Pentapetalae</taxon>
        <taxon>asterids</taxon>
        <taxon>campanulids</taxon>
        <taxon>Asterales</taxon>
        <taxon>Asteraceae</taxon>
        <taxon>Asteroideae</taxon>
        <taxon>Heliantheae alliance</taxon>
        <taxon>Eupatorieae</taxon>
        <taxon>Mikania</taxon>
    </lineage>
</organism>
<protein>
    <recommendedName>
        <fullName evidence="2">FAR1 domain-containing protein</fullName>
    </recommendedName>
</protein>
<accession>A0A5N6NI89</accession>
<reference evidence="3 4" key="1">
    <citation type="submission" date="2019-05" db="EMBL/GenBank/DDBJ databases">
        <title>Mikania micrantha, genome provides insights into the molecular mechanism of rapid growth.</title>
        <authorList>
            <person name="Liu B."/>
        </authorList>
    </citation>
    <scope>NUCLEOTIDE SEQUENCE [LARGE SCALE GENOMIC DNA]</scope>
    <source>
        <strain evidence="3">NLD-2019</strain>
        <tissue evidence="3">Leaf</tissue>
    </source>
</reference>
<name>A0A5N6NI89_9ASTR</name>
<dbReference type="PANTHER" id="PTHR47718">
    <property type="entry name" value="OS01G0519700 PROTEIN"/>
    <property type="match status" value="1"/>
</dbReference>
<feature type="domain" description="FAR1" evidence="2">
    <location>
        <begin position="149"/>
        <end position="235"/>
    </location>
</feature>
<dbReference type="InterPro" id="IPR004330">
    <property type="entry name" value="FAR1_DNA_bnd_dom"/>
</dbReference>